<evidence type="ECO:0000259" key="1">
    <source>
        <dbReference type="Pfam" id="PF18145"/>
    </source>
</evidence>
<organism evidence="2 3">
    <name type="scientific">Herminiimonas contaminans</name>
    <dbReference type="NCBI Taxonomy" id="1111140"/>
    <lineage>
        <taxon>Bacteria</taxon>
        <taxon>Pseudomonadati</taxon>
        <taxon>Pseudomonadota</taxon>
        <taxon>Betaproteobacteria</taxon>
        <taxon>Burkholderiales</taxon>
        <taxon>Oxalobacteraceae</taxon>
        <taxon>Herminiimonas</taxon>
    </lineage>
</organism>
<dbReference type="InterPro" id="IPR040836">
    <property type="entry name" value="SAVED"/>
</dbReference>
<evidence type="ECO:0000313" key="2">
    <source>
        <dbReference type="EMBL" id="MBF8179085.1"/>
    </source>
</evidence>
<evidence type="ECO:0000313" key="3">
    <source>
        <dbReference type="Proteomes" id="UP000657372"/>
    </source>
</evidence>
<reference evidence="2 3" key="1">
    <citation type="submission" date="2020-11" db="EMBL/GenBank/DDBJ databases">
        <title>WGS of Herminiimonas contaminans strain Marseille-Q4544 isolated from planarians Schmidtea mediterranea.</title>
        <authorList>
            <person name="Kangale L."/>
        </authorList>
    </citation>
    <scope>NUCLEOTIDE SEQUENCE [LARGE SCALE GENOMIC DNA]</scope>
    <source>
        <strain evidence="2 3">Marseille-Q4544</strain>
    </source>
</reference>
<keyword evidence="3" id="KW-1185">Reference proteome</keyword>
<accession>A0ABS0EW74</accession>
<dbReference type="RefSeq" id="WP_195876203.1">
    <property type="nucleotide sequence ID" value="NZ_JADOEL010000015.1"/>
</dbReference>
<dbReference type="EMBL" id="JADOEL010000015">
    <property type="protein sequence ID" value="MBF8179085.1"/>
    <property type="molecule type" value="Genomic_DNA"/>
</dbReference>
<dbReference type="Proteomes" id="UP000657372">
    <property type="component" value="Unassembled WGS sequence"/>
</dbReference>
<proteinExistence type="predicted"/>
<feature type="domain" description="SMODS-associated and fused to various effectors" evidence="1">
    <location>
        <begin position="92"/>
        <end position="282"/>
    </location>
</feature>
<dbReference type="NCBIfam" id="NF033611">
    <property type="entry name" value="SAVED"/>
    <property type="match status" value="1"/>
</dbReference>
<comment type="caution">
    <text evidence="2">The sequence shown here is derived from an EMBL/GenBank/DDBJ whole genome shotgun (WGS) entry which is preliminary data.</text>
</comment>
<name>A0ABS0EW74_9BURK</name>
<sequence length="304" mass="34559">MPNEVRVEISQLNHVVNIVLAKKTVIPADPPFHPRDMRDAMLAQRLSPNPEIDQLVRNFSRDDRLSSDYWRWVLKEYEDDFRSLMRRLGATHPLGDQVETLCVFPLHYVPILILCGRLIGEARRIEVFQYSRGKSWQWPTDTAPQKEHFFYIDDTKGSSTTRSTDAVVSLELTADIDFNAFPEPIKRNIEAGTLPWLRIRAESPNPACITHPEDLAQFTKLARRVVTQVQDVLRAERVHLFGVSPASTLFRFGQILQPGNHADYIIYDRPDRAQPFNSAISISGQAVQDGIPAASATGFSINLR</sequence>
<protein>
    <submittedName>
        <fullName evidence="2">SAVED domain-containing protein</fullName>
    </submittedName>
</protein>
<gene>
    <name evidence="2" type="ORF">IXC47_15480</name>
</gene>
<dbReference type="Pfam" id="PF18145">
    <property type="entry name" value="SAVED"/>
    <property type="match status" value="1"/>
</dbReference>